<comment type="catalytic activity">
    <reaction evidence="8">
        <text>ATP + H2O = ADP + phosphate + H(+)</text>
        <dbReference type="Rhea" id="RHEA:13065"/>
        <dbReference type="ChEBI" id="CHEBI:15377"/>
        <dbReference type="ChEBI" id="CHEBI:15378"/>
        <dbReference type="ChEBI" id="CHEBI:30616"/>
        <dbReference type="ChEBI" id="CHEBI:43474"/>
        <dbReference type="ChEBI" id="CHEBI:456216"/>
        <dbReference type="EC" id="3.6.4.13"/>
    </reaction>
</comment>
<keyword evidence="13" id="KW-1185">Reference proteome</keyword>
<protein>
    <recommendedName>
        <fullName evidence="1">RNA helicase</fullName>
        <ecNumber evidence="1">3.6.4.13</ecNumber>
    </recommendedName>
</protein>
<dbReference type="CDD" id="cd18787">
    <property type="entry name" value="SF2_C_DEAD"/>
    <property type="match status" value="1"/>
</dbReference>
<dbReference type="SUPFAM" id="SSF52540">
    <property type="entry name" value="P-loop containing nucleoside triphosphate hydrolases"/>
    <property type="match status" value="1"/>
</dbReference>
<dbReference type="Gene3D" id="3.40.50.300">
    <property type="entry name" value="P-loop containing nucleotide triphosphate hydrolases"/>
    <property type="match status" value="2"/>
</dbReference>
<evidence type="ECO:0000256" key="1">
    <source>
        <dbReference type="ARBA" id="ARBA00012552"/>
    </source>
</evidence>
<dbReference type="PANTHER" id="PTHR47959">
    <property type="entry name" value="ATP-DEPENDENT RNA HELICASE RHLE-RELATED"/>
    <property type="match status" value="1"/>
</dbReference>
<feature type="compositionally biased region" description="Basic residues" evidence="9">
    <location>
        <begin position="625"/>
        <end position="655"/>
    </location>
</feature>
<evidence type="ECO:0000256" key="3">
    <source>
        <dbReference type="ARBA" id="ARBA00022801"/>
    </source>
</evidence>
<dbReference type="Pfam" id="PF00271">
    <property type="entry name" value="Helicase_C"/>
    <property type="match status" value="1"/>
</dbReference>
<dbReference type="Pfam" id="PF00270">
    <property type="entry name" value="DEAD"/>
    <property type="match status" value="1"/>
</dbReference>
<name>W6ZZB5_9APIC</name>
<evidence type="ECO:0000256" key="6">
    <source>
        <dbReference type="ARBA" id="ARBA00022884"/>
    </source>
</evidence>
<keyword evidence="2" id="KW-0547">Nucleotide-binding</keyword>
<sequence>MEVAKQLTYGLNLKRCLKNEDLLSLKRQNLKPLKNIFNITKGKDERNEKNETEEGGKQPKETDRKEKHERTGELMSFSEFCADPNLVGSYMKGNKINVEFVNLSGSVVPIRFFEDISEEASAEDIKVSGIPLGSVEEKISEGGPPHVEKRTHLERTILPRSDYQKLIITIKDTFAFKNPTNIQQICIPTIMRGWNTICISQTGSGKTCAFLIPLLVRLVCSSREEEGKQQKGEKQKEENKQKGLHFPPEKDNNHESDVEEKKSSTPIRSLIIVPTNELASQIHEHALVLFEAFPQFALLHLTKEDQVTEQEPIDVCICTPFILIHLIERKKVTLSRCMLVVFDEVDKLFEVNFLNHVKKLLVVIQKRKMQKVFTTATLPGSTRSFISTLCPTYALVYSGQSINSVNRNVKQELLYVNSEDEKSLVLRNLVVGGGLHIPILVFVNGVEKAKKVHATLSRAVSGVSSVGKVGSLGEPGGVSAMRGGVKPPHVALLTSERTKEERMQVFKQLREGHVWYLVCTDVLSRGIDVPGIETVINYDVCYDKYSYIHRVGRACRSEAEGGKAITFFMQQDVRYMKDIVKFVKSSGTEVPAYLQNFPFKEVRGLGFHTRGKKNDAVKGKQTDMKRKKTRVKGKKTGMKAKRSGFKAHKSSTKKA</sequence>
<dbReference type="PANTHER" id="PTHR47959:SF15">
    <property type="entry name" value="RNA HELICASE"/>
    <property type="match status" value="1"/>
</dbReference>
<evidence type="ECO:0000256" key="4">
    <source>
        <dbReference type="ARBA" id="ARBA00022806"/>
    </source>
</evidence>
<dbReference type="OrthoDB" id="360161at2759"/>
<keyword evidence="5" id="KW-0067">ATP-binding</keyword>
<dbReference type="GO" id="GO:0003724">
    <property type="term" value="F:RNA helicase activity"/>
    <property type="evidence" value="ECO:0007669"/>
    <property type="project" value="UniProtKB-EC"/>
</dbReference>
<dbReference type="Proteomes" id="UP000030640">
    <property type="component" value="Unassembled WGS sequence"/>
</dbReference>
<evidence type="ECO:0000313" key="13">
    <source>
        <dbReference type="Proteomes" id="UP000030640"/>
    </source>
</evidence>
<dbReference type="RefSeq" id="XP_008818825.1">
    <property type="nucleotide sequence ID" value="XM_008820603.1"/>
</dbReference>
<organism evidence="12 13">
    <name type="scientific">Plasmodium inui San Antonio 1</name>
    <dbReference type="NCBI Taxonomy" id="1237626"/>
    <lineage>
        <taxon>Eukaryota</taxon>
        <taxon>Sar</taxon>
        <taxon>Alveolata</taxon>
        <taxon>Apicomplexa</taxon>
        <taxon>Aconoidasida</taxon>
        <taxon>Haemosporida</taxon>
        <taxon>Plasmodiidae</taxon>
        <taxon>Plasmodium</taxon>
        <taxon>Plasmodium (Plasmodium)</taxon>
    </lineage>
</organism>
<dbReference type="GO" id="GO:0005829">
    <property type="term" value="C:cytosol"/>
    <property type="evidence" value="ECO:0007669"/>
    <property type="project" value="TreeGrafter"/>
</dbReference>
<keyword evidence="3" id="KW-0378">Hydrolase</keyword>
<proteinExistence type="inferred from homology"/>
<gene>
    <name evidence="12" type="ORF">C922_05030</name>
</gene>
<feature type="compositionally biased region" description="Basic and acidic residues" evidence="9">
    <location>
        <begin position="612"/>
        <end position="624"/>
    </location>
</feature>
<evidence type="ECO:0000259" key="11">
    <source>
        <dbReference type="PROSITE" id="PS51194"/>
    </source>
</evidence>
<evidence type="ECO:0000256" key="8">
    <source>
        <dbReference type="ARBA" id="ARBA00047984"/>
    </source>
</evidence>
<feature type="domain" description="Helicase C-terminal" evidence="11">
    <location>
        <begin position="408"/>
        <end position="598"/>
    </location>
</feature>
<dbReference type="InterPro" id="IPR050079">
    <property type="entry name" value="DEAD_box_RNA_helicase"/>
</dbReference>
<dbReference type="SMART" id="SM00487">
    <property type="entry name" value="DEXDc"/>
    <property type="match status" value="1"/>
</dbReference>
<accession>W6ZZB5</accession>
<feature type="region of interest" description="Disordered" evidence="9">
    <location>
        <begin position="611"/>
        <end position="655"/>
    </location>
</feature>
<dbReference type="GO" id="GO:0003723">
    <property type="term" value="F:RNA binding"/>
    <property type="evidence" value="ECO:0007669"/>
    <property type="project" value="UniProtKB-KW"/>
</dbReference>
<feature type="region of interest" description="Disordered" evidence="9">
    <location>
        <begin position="226"/>
        <end position="262"/>
    </location>
</feature>
<dbReference type="GO" id="GO:0005524">
    <property type="term" value="F:ATP binding"/>
    <property type="evidence" value="ECO:0007669"/>
    <property type="project" value="UniProtKB-KW"/>
</dbReference>
<dbReference type="InterPro" id="IPR011545">
    <property type="entry name" value="DEAD/DEAH_box_helicase_dom"/>
</dbReference>
<dbReference type="AlphaFoldDB" id="W6ZZB5"/>
<keyword evidence="6" id="KW-0694">RNA-binding</keyword>
<evidence type="ECO:0000259" key="10">
    <source>
        <dbReference type="PROSITE" id="PS51192"/>
    </source>
</evidence>
<reference evidence="12 13" key="1">
    <citation type="submission" date="2013-02" db="EMBL/GenBank/DDBJ databases">
        <title>The Genome Sequence of Plasmodium inui San Antonio 1.</title>
        <authorList>
            <consortium name="The Broad Institute Genome Sequencing Platform"/>
            <consortium name="The Broad Institute Genome Sequencing Center for Infectious Disease"/>
            <person name="Neafsey D."/>
            <person name="Cheeseman I."/>
            <person name="Volkman S."/>
            <person name="Adams J."/>
            <person name="Walker B."/>
            <person name="Young S.K."/>
            <person name="Zeng Q."/>
            <person name="Gargeya S."/>
            <person name="Fitzgerald M."/>
            <person name="Haas B."/>
            <person name="Abouelleil A."/>
            <person name="Alvarado L."/>
            <person name="Arachchi H.M."/>
            <person name="Berlin A.M."/>
            <person name="Chapman S.B."/>
            <person name="Dewar J."/>
            <person name="Goldberg J."/>
            <person name="Griggs A."/>
            <person name="Gujja S."/>
            <person name="Hansen M."/>
            <person name="Howarth C."/>
            <person name="Imamovic A."/>
            <person name="Larimer J."/>
            <person name="McCowan C."/>
            <person name="Murphy C."/>
            <person name="Neiman D."/>
            <person name="Pearson M."/>
            <person name="Priest M."/>
            <person name="Roberts A."/>
            <person name="Saif S."/>
            <person name="Shea T."/>
            <person name="Sisk P."/>
            <person name="Sykes S."/>
            <person name="Wortman J."/>
            <person name="Nusbaum C."/>
            <person name="Birren B."/>
        </authorList>
    </citation>
    <scope>NUCLEOTIDE SEQUENCE [LARGE SCALE GENOMIC DNA]</scope>
    <source>
        <strain evidence="12 13">San Antonio 1</strain>
    </source>
</reference>
<dbReference type="GO" id="GO:0016787">
    <property type="term" value="F:hydrolase activity"/>
    <property type="evidence" value="ECO:0007669"/>
    <property type="project" value="UniProtKB-KW"/>
</dbReference>
<comment type="similarity">
    <text evidence="7">Belongs to the DEAD box helicase family. DDX52/ROK1 subfamily.</text>
</comment>
<keyword evidence="4" id="KW-0347">Helicase</keyword>
<feature type="region of interest" description="Disordered" evidence="9">
    <location>
        <begin position="41"/>
        <end position="70"/>
    </location>
</feature>
<dbReference type="InterPro" id="IPR044742">
    <property type="entry name" value="DEAD/DEAH_RhlB"/>
</dbReference>
<dbReference type="GeneID" id="20040304"/>
<dbReference type="SMART" id="SM00490">
    <property type="entry name" value="HELICc"/>
    <property type="match status" value="1"/>
</dbReference>
<evidence type="ECO:0000313" key="12">
    <source>
        <dbReference type="EMBL" id="EUD64615.1"/>
    </source>
</evidence>
<dbReference type="InterPro" id="IPR001650">
    <property type="entry name" value="Helicase_C-like"/>
</dbReference>
<evidence type="ECO:0000256" key="5">
    <source>
        <dbReference type="ARBA" id="ARBA00022840"/>
    </source>
</evidence>
<evidence type="ECO:0000256" key="7">
    <source>
        <dbReference type="ARBA" id="ARBA00024355"/>
    </source>
</evidence>
<feature type="domain" description="Helicase ATP-binding" evidence="10">
    <location>
        <begin position="187"/>
        <end position="396"/>
    </location>
</feature>
<dbReference type="VEuPathDB" id="PlasmoDB:C922_05030"/>
<dbReference type="PROSITE" id="PS51194">
    <property type="entry name" value="HELICASE_CTER"/>
    <property type="match status" value="1"/>
</dbReference>
<evidence type="ECO:0000256" key="9">
    <source>
        <dbReference type="SAM" id="MobiDB-lite"/>
    </source>
</evidence>
<dbReference type="PROSITE" id="PS51192">
    <property type="entry name" value="HELICASE_ATP_BIND_1"/>
    <property type="match status" value="1"/>
</dbReference>
<dbReference type="InterPro" id="IPR027417">
    <property type="entry name" value="P-loop_NTPase"/>
</dbReference>
<dbReference type="EMBL" id="KI965493">
    <property type="protein sequence ID" value="EUD64615.1"/>
    <property type="molecule type" value="Genomic_DNA"/>
</dbReference>
<evidence type="ECO:0000256" key="2">
    <source>
        <dbReference type="ARBA" id="ARBA00022741"/>
    </source>
</evidence>
<dbReference type="EC" id="3.6.4.13" evidence="1"/>
<dbReference type="CDD" id="cd00268">
    <property type="entry name" value="DEADc"/>
    <property type="match status" value="1"/>
</dbReference>
<dbReference type="InterPro" id="IPR014001">
    <property type="entry name" value="Helicase_ATP-bd"/>
</dbReference>